<dbReference type="InterPro" id="IPR036397">
    <property type="entry name" value="RNaseH_sf"/>
</dbReference>
<dbReference type="InterPro" id="IPR002156">
    <property type="entry name" value="RNaseH_domain"/>
</dbReference>
<protein>
    <recommendedName>
        <fullName evidence="2">RNase H type-1 domain-containing protein</fullName>
    </recommendedName>
</protein>
<dbReference type="InterPro" id="IPR012337">
    <property type="entry name" value="RNaseH-like_sf"/>
</dbReference>
<dbReference type="Pfam" id="PF00075">
    <property type="entry name" value="RNase_H"/>
    <property type="match status" value="1"/>
</dbReference>
<name>A0A1V8TKW7_9PEZI</name>
<feature type="domain" description="RNase H type-1" evidence="2">
    <location>
        <begin position="174"/>
        <end position="324"/>
    </location>
</feature>
<evidence type="ECO:0000313" key="3">
    <source>
        <dbReference type="EMBL" id="OQO11872.1"/>
    </source>
</evidence>
<dbReference type="EMBL" id="NAJO01000006">
    <property type="protein sequence ID" value="OQO11872.1"/>
    <property type="molecule type" value="Genomic_DNA"/>
</dbReference>
<comment type="caution">
    <text evidence="3">The sequence shown here is derived from an EMBL/GenBank/DDBJ whole genome shotgun (WGS) entry which is preliminary data.</text>
</comment>
<accession>A0A1V8TKW7</accession>
<evidence type="ECO:0000256" key="1">
    <source>
        <dbReference type="SAM" id="MobiDB-lite"/>
    </source>
</evidence>
<proteinExistence type="predicted"/>
<dbReference type="Proteomes" id="UP000192596">
    <property type="component" value="Unassembled WGS sequence"/>
</dbReference>
<dbReference type="InParanoid" id="A0A1V8TKW7"/>
<keyword evidence="4" id="KW-1185">Reference proteome</keyword>
<sequence>MVEPPSTAPQRSADREPQIASRAAGTASNSNVLHANVDYVDFDVRIRKIANLPLAQQDTDSPGGLVFGILAAAHVSPPRSASLAVPRARKRRLSEAFTKQTEKRENQDGVKPSKRKRTKWLKAKKRAQKEARKLAEVANGTGLPWPARRLQPQRSNPALNPAPPPFTPTTGPPLSSELHIYTDGSMIVPKHAVVPRALGFGLAWRTARGWKGLCCAVGYRGDQIDNNDAESFAIDEALELAFETHSSTALSKVTIWTDSSYAKARKEVDFIAACQLYRDPERRSVHLMRTLIDGDVQIDVNLIKSHSGILGNRYADDLARLGSEWSIACHSGLKAGTASSRLCFNDASSLNKLPLLWRPITRKRRAHEAMMRSKEMAIKGDEKPVAPSVHA</sequence>
<dbReference type="SUPFAM" id="SSF53098">
    <property type="entry name" value="Ribonuclease H-like"/>
    <property type="match status" value="1"/>
</dbReference>
<dbReference type="GO" id="GO:0004523">
    <property type="term" value="F:RNA-DNA hybrid ribonuclease activity"/>
    <property type="evidence" value="ECO:0007669"/>
    <property type="project" value="InterPro"/>
</dbReference>
<dbReference type="Gene3D" id="3.30.420.10">
    <property type="entry name" value="Ribonuclease H-like superfamily/Ribonuclease H"/>
    <property type="match status" value="1"/>
</dbReference>
<reference evidence="4" key="1">
    <citation type="submission" date="2017-03" db="EMBL/GenBank/DDBJ databases">
        <title>Genomes of endolithic fungi from Antarctica.</title>
        <authorList>
            <person name="Coleine C."/>
            <person name="Masonjones S."/>
            <person name="Stajich J.E."/>
        </authorList>
    </citation>
    <scope>NUCLEOTIDE SEQUENCE [LARGE SCALE GENOMIC DNA]</scope>
    <source>
        <strain evidence="4">CCFEE 5527</strain>
    </source>
</reference>
<dbReference type="AlphaFoldDB" id="A0A1V8TKW7"/>
<evidence type="ECO:0000259" key="2">
    <source>
        <dbReference type="PROSITE" id="PS50879"/>
    </source>
</evidence>
<feature type="region of interest" description="Disordered" evidence="1">
    <location>
        <begin position="1"/>
        <end position="27"/>
    </location>
</feature>
<gene>
    <name evidence="3" type="ORF">B0A48_03599</name>
</gene>
<organism evidence="3 4">
    <name type="scientific">Cryoendolithus antarcticus</name>
    <dbReference type="NCBI Taxonomy" id="1507870"/>
    <lineage>
        <taxon>Eukaryota</taxon>
        <taxon>Fungi</taxon>
        <taxon>Dikarya</taxon>
        <taxon>Ascomycota</taxon>
        <taxon>Pezizomycotina</taxon>
        <taxon>Dothideomycetes</taxon>
        <taxon>Dothideomycetidae</taxon>
        <taxon>Cladosporiales</taxon>
        <taxon>Cladosporiaceae</taxon>
        <taxon>Cryoendolithus</taxon>
    </lineage>
</organism>
<dbReference type="PROSITE" id="PS50879">
    <property type="entry name" value="RNASE_H_1"/>
    <property type="match status" value="1"/>
</dbReference>
<feature type="region of interest" description="Disordered" evidence="1">
    <location>
        <begin position="142"/>
        <end position="168"/>
    </location>
</feature>
<feature type="region of interest" description="Disordered" evidence="1">
    <location>
        <begin position="87"/>
        <end position="122"/>
    </location>
</feature>
<feature type="compositionally biased region" description="Basic residues" evidence="1">
    <location>
        <begin position="112"/>
        <end position="122"/>
    </location>
</feature>
<evidence type="ECO:0000313" key="4">
    <source>
        <dbReference type="Proteomes" id="UP000192596"/>
    </source>
</evidence>
<dbReference type="GO" id="GO:0003676">
    <property type="term" value="F:nucleic acid binding"/>
    <property type="evidence" value="ECO:0007669"/>
    <property type="project" value="InterPro"/>
</dbReference>